<feature type="transmembrane region" description="Helical" evidence="1">
    <location>
        <begin position="143"/>
        <end position="165"/>
    </location>
</feature>
<name>A0A0K0FNS2_STRVS</name>
<evidence type="ECO:0000256" key="1">
    <source>
        <dbReference type="SAM" id="Phobius"/>
    </source>
</evidence>
<keyword evidence="1" id="KW-0812">Transmembrane</keyword>
<feature type="transmembrane region" description="Helical" evidence="1">
    <location>
        <begin position="104"/>
        <end position="131"/>
    </location>
</feature>
<proteinExistence type="predicted"/>
<protein>
    <submittedName>
        <fullName evidence="3">G_PROTEIN_RECEP_F1_2 domain-containing protein</fullName>
    </submittedName>
</protein>
<dbReference type="Proteomes" id="UP000035680">
    <property type="component" value="Unassembled WGS sequence"/>
</dbReference>
<dbReference type="WBParaSite" id="SVE_1077300.1">
    <property type="protein sequence ID" value="SVE_1077300.1"/>
    <property type="gene ID" value="SVE_1077300"/>
</dbReference>
<keyword evidence="1" id="KW-0472">Membrane</keyword>
<feature type="transmembrane region" description="Helical" evidence="1">
    <location>
        <begin position="255"/>
        <end position="281"/>
    </location>
</feature>
<feature type="transmembrane region" description="Helical" evidence="1">
    <location>
        <begin position="56"/>
        <end position="84"/>
    </location>
</feature>
<reference evidence="3" key="2">
    <citation type="submission" date="2015-08" db="UniProtKB">
        <authorList>
            <consortium name="WormBaseParasite"/>
        </authorList>
    </citation>
    <scope>IDENTIFICATION</scope>
</reference>
<keyword evidence="1" id="KW-1133">Transmembrane helix</keyword>
<dbReference type="AlphaFoldDB" id="A0A0K0FNS2"/>
<feature type="transmembrane region" description="Helical" evidence="1">
    <location>
        <begin position="185"/>
        <end position="206"/>
    </location>
</feature>
<feature type="transmembrane region" description="Helical" evidence="1">
    <location>
        <begin position="227"/>
        <end position="249"/>
    </location>
</feature>
<evidence type="ECO:0000313" key="2">
    <source>
        <dbReference type="Proteomes" id="UP000035680"/>
    </source>
</evidence>
<accession>A0A0K0FNS2</accession>
<dbReference type="Gene3D" id="1.20.1070.10">
    <property type="entry name" value="Rhodopsin 7-helix transmembrane proteins"/>
    <property type="match status" value="1"/>
</dbReference>
<sequence length="307" mass="35476">MGINIIVTKANDELYLELNIFFNYGLIILGILAFLFNSFFSYIIWKEELWKQSIQFVFQILISGSGIAYGLRNIIVGTINLTMFDSSILSYDFIICKIKSVIDVLILAIFVTSFGYRMVSFIFLIRFPFFFKNYLDNIKNNKYIVIFTLFMVIIGDIFYTCDISHSKGNKNCNIYSFVGPTFENLFMGLVILAIVVSMPIFIYGFYNVRKLSLDGTTKNNVIRLSNYMNVTYVIFWVVPFIAITISFFFRADRFLIGLFYDVCVFSLGIVAVVDFIIAFLFNKQVKDAAMTLLKQKNRIISITKSRN</sequence>
<organism evidence="2 3">
    <name type="scientific">Strongyloides venezuelensis</name>
    <name type="common">Threadworm</name>
    <dbReference type="NCBI Taxonomy" id="75913"/>
    <lineage>
        <taxon>Eukaryota</taxon>
        <taxon>Metazoa</taxon>
        <taxon>Ecdysozoa</taxon>
        <taxon>Nematoda</taxon>
        <taxon>Chromadorea</taxon>
        <taxon>Rhabditida</taxon>
        <taxon>Tylenchina</taxon>
        <taxon>Panagrolaimomorpha</taxon>
        <taxon>Strongyloidoidea</taxon>
        <taxon>Strongyloididae</taxon>
        <taxon>Strongyloides</taxon>
    </lineage>
</organism>
<keyword evidence="2" id="KW-1185">Reference proteome</keyword>
<evidence type="ECO:0000313" key="3">
    <source>
        <dbReference type="WBParaSite" id="SVE_1077300.1"/>
    </source>
</evidence>
<feature type="transmembrane region" description="Helical" evidence="1">
    <location>
        <begin position="20"/>
        <end position="44"/>
    </location>
</feature>
<reference evidence="2" key="1">
    <citation type="submission" date="2014-07" db="EMBL/GenBank/DDBJ databases">
        <authorList>
            <person name="Martin A.A"/>
            <person name="De Silva N."/>
        </authorList>
    </citation>
    <scope>NUCLEOTIDE SEQUENCE</scope>
</reference>